<protein>
    <submittedName>
        <fullName evidence="1">Uncharacterized protein</fullName>
    </submittedName>
</protein>
<sequence length="62" mass="7079">MLETGAALFPEGTMRRFSFCLVPQAEQLLAMIAELERVAREVCWDHGTCDRQQGLRLRKSLV</sequence>
<evidence type="ECO:0000313" key="2">
    <source>
        <dbReference type="Proteomes" id="UP000705379"/>
    </source>
</evidence>
<reference evidence="1" key="1">
    <citation type="submission" date="2018-08" db="EMBL/GenBank/DDBJ databases">
        <authorList>
            <person name="Jin W."/>
            <person name="Wang H."/>
            <person name="Yang Y."/>
            <person name="Li M."/>
            <person name="Liu J."/>
        </authorList>
    </citation>
    <scope>NUCLEOTIDE SEQUENCE</scope>
    <source>
        <strain evidence="1">AESS21</strain>
    </source>
</reference>
<dbReference type="EMBL" id="QTKU01000002">
    <property type="protein sequence ID" value="MBS8260939.1"/>
    <property type="molecule type" value="Genomic_DNA"/>
</dbReference>
<organism evidence="1 2">
    <name type="scientific">Roseibium polysiphoniae</name>
    <dbReference type="NCBI Taxonomy" id="2571221"/>
    <lineage>
        <taxon>Bacteria</taxon>
        <taxon>Pseudomonadati</taxon>
        <taxon>Pseudomonadota</taxon>
        <taxon>Alphaproteobacteria</taxon>
        <taxon>Hyphomicrobiales</taxon>
        <taxon>Stappiaceae</taxon>
        <taxon>Roseibium</taxon>
    </lineage>
</organism>
<accession>A0A944CD93</accession>
<name>A0A944CD93_9HYPH</name>
<evidence type="ECO:0000313" key="1">
    <source>
        <dbReference type="EMBL" id="MBS8260939.1"/>
    </source>
</evidence>
<comment type="caution">
    <text evidence="1">The sequence shown here is derived from an EMBL/GenBank/DDBJ whole genome shotgun (WGS) entry which is preliminary data.</text>
</comment>
<reference evidence="1" key="2">
    <citation type="journal article" date="2021" name="Microorganisms">
        <title>Bacterial Dimethylsulfoniopropionate Biosynthesis in the East China Sea.</title>
        <authorList>
            <person name="Liu J."/>
            <person name="Zhang Y."/>
            <person name="Liu J."/>
            <person name="Zhong H."/>
            <person name="Williams B.T."/>
            <person name="Zheng Y."/>
            <person name="Curson A.R.J."/>
            <person name="Sun C."/>
            <person name="Sun H."/>
            <person name="Song D."/>
            <person name="Wagner Mackenzie B."/>
            <person name="Bermejo Martinez A."/>
            <person name="Todd J.D."/>
            <person name="Zhang X.H."/>
        </authorList>
    </citation>
    <scope>NUCLEOTIDE SEQUENCE</scope>
    <source>
        <strain evidence="1">AESS21</strain>
    </source>
</reference>
<proteinExistence type="predicted"/>
<gene>
    <name evidence="1" type="ORF">DYI23_11965</name>
</gene>
<dbReference type="Proteomes" id="UP000705379">
    <property type="component" value="Unassembled WGS sequence"/>
</dbReference>
<dbReference type="AlphaFoldDB" id="A0A944CD93"/>